<feature type="region of interest" description="Disordered" evidence="1">
    <location>
        <begin position="359"/>
        <end position="389"/>
    </location>
</feature>
<keyword evidence="3" id="KW-1185">Reference proteome</keyword>
<feature type="compositionally biased region" description="Low complexity" evidence="1">
    <location>
        <begin position="508"/>
        <end position="517"/>
    </location>
</feature>
<dbReference type="Proteomes" id="UP000777438">
    <property type="component" value="Unassembled WGS sequence"/>
</dbReference>
<feature type="compositionally biased region" description="Low complexity" evidence="1">
    <location>
        <begin position="483"/>
        <end position="498"/>
    </location>
</feature>
<sequence length="562" mass="62783">MNPSINIANPDQDWLDKQKAGADGLDESLRCSKNLLKKIADCVDNHCHPARAAHLCHSHRLLNPRIIRRIMLLVASELTKRTDRFRSWRNRIPFSDCMGAWVDRVDAATALWIGRDAFFAIFGYDQPITTVQTVEGGCEACILAIVGGRPQLLSDVRASMVARLHQYPNHGRTEPRLWRAVESWIEHFDDDVCEGILTACDVLAEQITKLNQAIEEEKDKRMKDPRYLSRYHPSFTKKSKTNKLPEPRRQKKRKTRSSSSMDMSKPAESLKPVVPKPETTYSDNRFEASQVESFSVVDSPPANAMPDAGEDDIDQTDNETWAWLERRMQSRGLTPKQSFAMLNDLHPAFSEYANRSAVPTPLNMGQAPTRASSMRSAGTRGSVKSTDRSSWATMYVNSDEEDDDNLTFEMESTRPGYMSQIPELEPCSGGLEQRETRDGDQSSYVPVRRSWKVADSSSSTSTVCPSTPKSQDTKVSGAENVQRNPAASPRRASSGSRIPRARPRRPSNSKPSISRPPLAYRPTRPPSPGSSSVYSSHPGFRRSADERSVAPPMPPIPAGGWI</sequence>
<evidence type="ECO:0000313" key="2">
    <source>
        <dbReference type="EMBL" id="KAH6897162.1"/>
    </source>
</evidence>
<dbReference type="OrthoDB" id="3786931at2759"/>
<protein>
    <submittedName>
        <fullName evidence="2">Uncharacterized protein</fullName>
    </submittedName>
</protein>
<proteinExistence type="predicted"/>
<feature type="region of interest" description="Disordered" evidence="1">
    <location>
        <begin position="221"/>
        <end position="314"/>
    </location>
</feature>
<feature type="region of interest" description="Disordered" evidence="1">
    <location>
        <begin position="415"/>
        <end position="562"/>
    </location>
</feature>
<name>A0A9P8WCL8_9HYPO</name>
<dbReference type="EMBL" id="JAGPYM010000003">
    <property type="protein sequence ID" value="KAH6897162.1"/>
    <property type="molecule type" value="Genomic_DNA"/>
</dbReference>
<accession>A0A9P8WCL8</accession>
<feature type="compositionally biased region" description="Low complexity" evidence="1">
    <location>
        <begin position="529"/>
        <end position="538"/>
    </location>
</feature>
<evidence type="ECO:0000256" key="1">
    <source>
        <dbReference type="SAM" id="MobiDB-lite"/>
    </source>
</evidence>
<evidence type="ECO:0000313" key="3">
    <source>
        <dbReference type="Proteomes" id="UP000777438"/>
    </source>
</evidence>
<feature type="compositionally biased region" description="Low complexity" evidence="1">
    <location>
        <begin position="456"/>
        <end position="470"/>
    </location>
</feature>
<gene>
    <name evidence="2" type="ORF">B0T10DRAFT_476116</name>
</gene>
<feature type="compositionally biased region" description="Pro residues" evidence="1">
    <location>
        <begin position="551"/>
        <end position="562"/>
    </location>
</feature>
<comment type="caution">
    <text evidence="2">The sequence shown here is derived from an EMBL/GenBank/DDBJ whole genome shotgun (WGS) entry which is preliminary data.</text>
</comment>
<organism evidence="2 3">
    <name type="scientific">Thelonectria olida</name>
    <dbReference type="NCBI Taxonomy" id="1576542"/>
    <lineage>
        <taxon>Eukaryota</taxon>
        <taxon>Fungi</taxon>
        <taxon>Dikarya</taxon>
        <taxon>Ascomycota</taxon>
        <taxon>Pezizomycotina</taxon>
        <taxon>Sordariomycetes</taxon>
        <taxon>Hypocreomycetidae</taxon>
        <taxon>Hypocreales</taxon>
        <taxon>Nectriaceae</taxon>
        <taxon>Thelonectria</taxon>
    </lineage>
</organism>
<dbReference type="AlphaFoldDB" id="A0A9P8WCL8"/>
<reference evidence="2 3" key="1">
    <citation type="journal article" date="2021" name="Nat. Commun.">
        <title>Genetic determinants of endophytism in the Arabidopsis root mycobiome.</title>
        <authorList>
            <person name="Mesny F."/>
            <person name="Miyauchi S."/>
            <person name="Thiergart T."/>
            <person name="Pickel B."/>
            <person name="Atanasova L."/>
            <person name="Karlsson M."/>
            <person name="Huettel B."/>
            <person name="Barry K.W."/>
            <person name="Haridas S."/>
            <person name="Chen C."/>
            <person name="Bauer D."/>
            <person name="Andreopoulos W."/>
            <person name="Pangilinan J."/>
            <person name="LaButti K."/>
            <person name="Riley R."/>
            <person name="Lipzen A."/>
            <person name="Clum A."/>
            <person name="Drula E."/>
            <person name="Henrissat B."/>
            <person name="Kohler A."/>
            <person name="Grigoriev I.V."/>
            <person name="Martin F.M."/>
            <person name="Hacquard S."/>
        </authorList>
    </citation>
    <scope>NUCLEOTIDE SEQUENCE [LARGE SCALE GENOMIC DNA]</scope>
    <source>
        <strain evidence="2 3">MPI-CAGE-CH-0241</strain>
    </source>
</reference>